<sequence length="326" mass="37214">MAATTSCYNPDAVASPNLLGLLLVAATRSKGNEISRAPSPLPELETKVVNNKKETPRDKEIDKLVALISKSFKKIYKPTNNNIITSSNTRNKNVDTTLRIGYGRQTGQYENKRAVNVIRNRETVGNQIVQQTEIQCYNCKWFGHTIKECKSAKRIKDSSYHKDKMSLCKQEEAWVHNTTPDSSDMSNNGGEADQDEQNLEASNKVLEASKKFLASEFERYNDVNFVKEAGIKCAEANGLIEETKIKCNKKNTYSKIVKKDEDENDTLLEVNENDFKKWKTGKDEREWRGKVLIKGTKVDDCEFIDLLGVLLVVNVDEQRWIYEMRW</sequence>
<dbReference type="InterPro" id="IPR036875">
    <property type="entry name" value="Znf_CCHC_sf"/>
</dbReference>
<evidence type="ECO:0000256" key="1">
    <source>
        <dbReference type="SAM" id="MobiDB-lite"/>
    </source>
</evidence>
<comment type="caution">
    <text evidence="2">The sequence shown here is derived from an EMBL/GenBank/DDBJ whole genome shotgun (WGS) entry which is preliminary data.</text>
</comment>
<dbReference type="SUPFAM" id="SSF57756">
    <property type="entry name" value="Retrovirus zinc finger-like domains"/>
    <property type="match status" value="1"/>
</dbReference>
<feature type="compositionally biased region" description="Polar residues" evidence="1">
    <location>
        <begin position="177"/>
        <end position="189"/>
    </location>
</feature>
<evidence type="ECO:0000313" key="2">
    <source>
        <dbReference type="EMBL" id="GJS67276.1"/>
    </source>
</evidence>
<dbReference type="EMBL" id="BQNB010009706">
    <property type="protein sequence ID" value="GJS67276.1"/>
    <property type="molecule type" value="Genomic_DNA"/>
</dbReference>
<accession>A0ABQ4XR06</accession>
<evidence type="ECO:0000313" key="3">
    <source>
        <dbReference type="Proteomes" id="UP001151760"/>
    </source>
</evidence>
<name>A0ABQ4XR06_9ASTR</name>
<gene>
    <name evidence="2" type="ORF">Tco_0681840</name>
</gene>
<dbReference type="Proteomes" id="UP001151760">
    <property type="component" value="Unassembled WGS sequence"/>
</dbReference>
<keyword evidence="3" id="KW-1185">Reference proteome</keyword>
<protein>
    <submittedName>
        <fullName evidence="2">Gag-pol polyprotein</fullName>
    </submittedName>
</protein>
<feature type="region of interest" description="Disordered" evidence="1">
    <location>
        <begin position="177"/>
        <end position="197"/>
    </location>
</feature>
<organism evidence="2 3">
    <name type="scientific">Tanacetum coccineum</name>
    <dbReference type="NCBI Taxonomy" id="301880"/>
    <lineage>
        <taxon>Eukaryota</taxon>
        <taxon>Viridiplantae</taxon>
        <taxon>Streptophyta</taxon>
        <taxon>Embryophyta</taxon>
        <taxon>Tracheophyta</taxon>
        <taxon>Spermatophyta</taxon>
        <taxon>Magnoliopsida</taxon>
        <taxon>eudicotyledons</taxon>
        <taxon>Gunneridae</taxon>
        <taxon>Pentapetalae</taxon>
        <taxon>asterids</taxon>
        <taxon>campanulids</taxon>
        <taxon>Asterales</taxon>
        <taxon>Asteraceae</taxon>
        <taxon>Asteroideae</taxon>
        <taxon>Anthemideae</taxon>
        <taxon>Anthemidinae</taxon>
        <taxon>Tanacetum</taxon>
    </lineage>
</organism>
<reference evidence="2" key="2">
    <citation type="submission" date="2022-01" db="EMBL/GenBank/DDBJ databases">
        <authorList>
            <person name="Yamashiro T."/>
            <person name="Shiraishi A."/>
            <person name="Satake H."/>
            <person name="Nakayama K."/>
        </authorList>
    </citation>
    <scope>NUCLEOTIDE SEQUENCE</scope>
</reference>
<proteinExistence type="predicted"/>
<reference evidence="2" key="1">
    <citation type="journal article" date="2022" name="Int. J. Mol. Sci.">
        <title>Draft Genome of Tanacetum Coccineum: Genomic Comparison of Closely Related Tanacetum-Family Plants.</title>
        <authorList>
            <person name="Yamashiro T."/>
            <person name="Shiraishi A."/>
            <person name="Nakayama K."/>
            <person name="Satake H."/>
        </authorList>
    </citation>
    <scope>NUCLEOTIDE SEQUENCE</scope>
</reference>